<accession>E9FZ59</accession>
<evidence type="ECO:0000256" key="1">
    <source>
        <dbReference type="SAM" id="MobiDB-lite"/>
    </source>
</evidence>
<dbReference type="EMBL" id="GL732527">
    <property type="protein sequence ID" value="EFX87655.1"/>
    <property type="molecule type" value="Genomic_DNA"/>
</dbReference>
<dbReference type="AlphaFoldDB" id="E9FZ59"/>
<keyword evidence="3" id="KW-1185">Reference proteome</keyword>
<dbReference type="Proteomes" id="UP000000305">
    <property type="component" value="Unassembled WGS sequence"/>
</dbReference>
<proteinExistence type="predicted"/>
<sequence>MMKHSICYVPELERISKADYQFQKEMGFICSLCRLRDTPSPFKDVSSASKNTDQSRPKRKINKPTPFTPSPARKRANRRAPHNKATKLPVRETLPTPTPEVSVSLQNQGLIATTDFSFTESLLDGSFGDLQFSPSAFQAFDAILDLPPHIPDANLDINFSPSGMNTSETRVNSTPVVDREADFVMAELDSSFSPSQRQQPPITDLSDTRLIEEERAIARHAVTPVLVRERSLLSPTPTAPNPLIKRFEIVEGASIRAKNQLLDGLGNRYGLKKSVPTKDGVFTWLCTRRGRKNEVSCAAYVKQLGDVFTEGATAHCHEPNPELNLKVPLVKQIKDVALKNLFESANALAEDLIVPVRSEELRASLVKLNDKRAEENKAPLTVIDLRPFMDYVEKTWIKNRTWPPKTWSVYFQEVRTNNDVEGWHRRLNSKAPRKGDLNFYNLVGLLMKEAEKNLVNKQLILQGKTLRAENKSYKRTNERIKKIWEKYRAEELTVHEMLKYCSNTYKMPNEYELQK</sequence>
<name>E9FZ59_DAPPU</name>
<dbReference type="PANTHER" id="PTHR20956:SF12">
    <property type="entry name" value="FLYWCH-TYPE DOMAIN-CONTAINING PROTEIN"/>
    <property type="match status" value="1"/>
</dbReference>
<feature type="region of interest" description="Disordered" evidence="1">
    <location>
        <begin position="41"/>
        <end position="101"/>
    </location>
</feature>
<evidence type="ECO:0000313" key="2">
    <source>
        <dbReference type="EMBL" id="EFX87655.1"/>
    </source>
</evidence>
<dbReference type="PhylomeDB" id="E9FZ59"/>
<evidence type="ECO:0000313" key="3">
    <source>
        <dbReference type="Proteomes" id="UP000000305"/>
    </source>
</evidence>
<feature type="compositionally biased region" description="Basic residues" evidence="1">
    <location>
        <begin position="72"/>
        <end position="85"/>
    </location>
</feature>
<organism evidence="2 3">
    <name type="scientific">Daphnia pulex</name>
    <name type="common">Water flea</name>
    <dbReference type="NCBI Taxonomy" id="6669"/>
    <lineage>
        <taxon>Eukaryota</taxon>
        <taxon>Metazoa</taxon>
        <taxon>Ecdysozoa</taxon>
        <taxon>Arthropoda</taxon>
        <taxon>Crustacea</taxon>
        <taxon>Branchiopoda</taxon>
        <taxon>Diplostraca</taxon>
        <taxon>Cladocera</taxon>
        <taxon>Anomopoda</taxon>
        <taxon>Daphniidae</taxon>
        <taxon>Daphnia</taxon>
    </lineage>
</organism>
<dbReference type="InParanoid" id="E9FZ59"/>
<evidence type="ECO:0008006" key="4">
    <source>
        <dbReference type="Google" id="ProtNLM"/>
    </source>
</evidence>
<reference evidence="2 3" key="1">
    <citation type="journal article" date="2011" name="Science">
        <title>The ecoresponsive genome of Daphnia pulex.</title>
        <authorList>
            <person name="Colbourne J.K."/>
            <person name="Pfrender M.E."/>
            <person name="Gilbert D."/>
            <person name="Thomas W.K."/>
            <person name="Tucker A."/>
            <person name="Oakley T.H."/>
            <person name="Tokishita S."/>
            <person name="Aerts A."/>
            <person name="Arnold G.J."/>
            <person name="Basu M.K."/>
            <person name="Bauer D.J."/>
            <person name="Caceres C.E."/>
            <person name="Carmel L."/>
            <person name="Casola C."/>
            <person name="Choi J.H."/>
            <person name="Detter J.C."/>
            <person name="Dong Q."/>
            <person name="Dusheyko S."/>
            <person name="Eads B.D."/>
            <person name="Frohlich T."/>
            <person name="Geiler-Samerotte K.A."/>
            <person name="Gerlach D."/>
            <person name="Hatcher P."/>
            <person name="Jogdeo S."/>
            <person name="Krijgsveld J."/>
            <person name="Kriventseva E.V."/>
            <person name="Kultz D."/>
            <person name="Laforsch C."/>
            <person name="Lindquist E."/>
            <person name="Lopez J."/>
            <person name="Manak J.R."/>
            <person name="Muller J."/>
            <person name="Pangilinan J."/>
            <person name="Patwardhan R.P."/>
            <person name="Pitluck S."/>
            <person name="Pritham E.J."/>
            <person name="Rechtsteiner A."/>
            <person name="Rho M."/>
            <person name="Rogozin I.B."/>
            <person name="Sakarya O."/>
            <person name="Salamov A."/>
            <person name="Schaack S."/>
            <person name="Shapiro H."/>
            <person name="Shiga Y."/>
            <person name="Skalitzky C."/>
            <person name="Smith Z."/>
            <person name="Souvorov A."/>
            <person name="Sung W."/>
            <person name="Tang Z."/>
            <person name="Tsuchiya D."/>
            <person name="Tu H."/>
            <person name="Vos H."/>
            <person name="Wang M."/>
            <person name="Wolf Y.I."/>
            <person name="Yamagata H."/>
            <person name="Yamada T."/>
            <person name="Ye Y."/>
            <person name="Shaw J.R."/>
            <person name="Andrews J."/>
            <person name="Crease T.J."/>
            <person name="Tang H."/>
            <person name="Lucas S.M."/>
            <person name="Robertson H.M."/>
            <person name="Bork P."/>
            <person name="Koonin E.V."/>
            <person name="Zdobnov E.M."/>
            <person name="Grigoriev I.V."/>
            <person name="Lynch M."/>
            <person name="Boore J.L."/>
        </authorList>
    </citation>
    <scope>NUCLEOTIDE SEQUENCE [LARGE SCALE GENOMIC DNA]</scope>
</reference>
<gene>
    <name evidence="2" type="ORF">DAPPUDRAFT_235516</name>
</gene>
<dbReference type="KEGG" id="dpx:DAPPUDRAFT_235516"/>
<dbReference type="PANTHER" id="PTHR20956">
    <property type="entry name" value="HEH2P"/>
    <property type="match status" value="1"/>
</dbReference>
<dbReference type="OrthoDB" id="6380094at2759"/>
<protein>
    <recommendedName>
        <fullName evidence="4">FLYWCH-type domain-containing protein</fullName>
    </recommendedName>
</protein>
<dbReference type="HOGENOM" id="CLU_529203_0_0_1"/>